<dbReference type="InterPro" id="IPR020846">
    <property type="entry name" value="MFS_dom"/>
</dbReference>
<gene>
    <name evidence="8" type="ORF">CIW82_00710</name>
</gene>
<dbReference type="EMBL" id="CP022699">
    <property type="protein sequence ID" value="ATJ92314.1"/>
    <property type="molecule type" value="Genomic_DNA"/>
</dbReference>
<feature type="transmembrane region" description="Helical" evidence="6">
    <location>
        <begin position="184"/>
        <end position="206"/>
    </location>
</feature>
<dbReference type="Pfam" id="PF07690">
    <property type="entry name" value="MFS_1"/>
    <property type="match status" value="1"/>
</dbReference>
<organism evidence="8 9">
    <name type="scientific">Acetobacter tropicalis</name>
    <dbReference type="NCBI Taxonomy" id="104102"/>
    <lineage>
        <taxon>Bacteria</taxon>
        <taxon>Pseudomonadati</taxon>
        <taxon>Pseudomonadota</taxon>
        <taxon>Alphaproteobacteria</taxon>
        <taxon>Acetobacterales</taxon>
        <taxon>Acetobacteraceae</taxon>
        <taxon>Acetobacter</taxon>
    </lineage>
</organism>
<feature type="transmembrane region" description="Helical" evidence="6">
    <location>
        <begin position="248"/>
        <end position="269"/>
    </location>
</feature>
<feature type="transmembrane region" description="Helical" evidence="6">
    <location>
        <begin position="313"/>
        <end position="331"/>
    </location>
</feature>
<evidence type="ECO:0000313" key="9">
    <source>
        <dbReference type="Proteomes" id="UP000220394"/>
    </source>
</evidence>
<evidence type="ECO:0000256" key="5">
    <source>
        <dbReference type="ARBA" id="ARBA00023136"/>
    </source>
</evidence>
<dbReference type="FunFam" id="1.20.1250.20:FF:000018">
    <property type="entry name" value="MFS transporter permease"/>
    <property type="match status" value="1"/>
</dbReference>
<keyword evidence="5 6" id="KW-0472">Membrane</keyword>
<dbReference type="PANTHER" id="PTHR43791">
    <property type="entry name" value="PERMEASE-RELATED"/>
    <property type="match status" value="1"/>
</dbReference>
<dbReference type="SUPFAM" id="SSF103473">
    <property type="entry name" value="MFS general substrate transporter"/>
    <property type="match status" value="1"/>
</dbReference>
<dbReference type="InterPro" id="IPR011701">
    <property type="entry name" value="MFS"/>
</dbReference>
<keyword evidence="4 6" id="KW-1133">Transmembrane helix</keyword>
<keyword evidence="2" id="KW-0813">Transport</keyword>
<evidence type="ECO:0000313" key="8">
    <source>
        <dbReference type="EMBL" id="ATJ92314.1"/>
    </source>
</evidence>
<feature type="transmembrane region" description="Helical" evidence="6">
    <location>
        <begin position="404"/>
        <end position="424"/>
    </location>
</feature>
<feature type="transmembrane region" description="Helical" evidence="6">
    <location>
        <begin position="61"/>
        <end position="84"/>
    </location>
</feature>
<feature type="transmembrane region" description="Helical" evidence="6">
    <location>
        <begin position="91"/>
        <end position="110"/>
    </location>
</feature>
<feature type="transmembrane region" description="Helical" evidence="6">
    <location>
        <begin position="370"/>
        <end position="392"/>
    </location>
</feature>
<dbReference type="PROSITE" id="PS50850">
    <property type="entry name" value="MFS"/>
    <property type="match status" value="1"/>
</dbReference>
<dbReference type="CDD" id="cd17319">
    <property type="entry name" value="MFS_ExuT_GudP_like"/>
    <property type="match status" value="1"/>
</dbReference>
<dbReference type="GO" id="GO:0016020">
    <property type="term" value="C:membrane"/>
    <property type="evidence" value="ECO:0007669"/>
    <property type="project" value="UniProtKB-SubCell"/>
</dbReference>
<dbReference type="PANTHER" id="PTHR43791:SF36">
    <property type="entry name" value="TRANSPORTER, PUTATIVE (AFU_ORTHOLOGUE AFUA_6G08340)-RELATED"/>
    <property type="match status" value="1"/>
</dbReference>
<evidence type="ECO:0000256" key="6">
    <source>
        <dbReference type="SAM" id="Phobius"/>
    </source>
</evidence>
<protein>
    <submittedName>
        <fullName evidence="8">MFS transporter</fullName>
    </submittedName>
</protein>
<evidence type="ECO:0000256" key="1">
    <source>
        <dbReference type="ARBA" id="ARBA00004141"/>
    </source>
</evidence>
<proteinExistence type="predicted"/>
<evidence type="ECO:0000259" key="7">
    <source>
        <dbReference type="PROSITE" id="PS50850"/>
    </source>
</evidence>
<evidence type="ECO:0000256" key="2">
    <source>
        <dbReference type="ARBA" id="ARBA00022448"/>
    </source>
</evidence>
<feature type="domain" description="Major facilitator superfamily (MFS) profile" evidence="7">
    <location>
        <begin position="25"/>
        <end position="428"/>
    </location>
</feature>
<evidence type="ECO:0000256" key="3">
    <source>
        <dbReference type="ARBA" id="ARBA00022692"/>
    </source>
</evidence>
<dbReference type="Gene3D" id="1.20.1250.20">
    <property type="entry name" value="MFS general substrate transporter like domains"/>
    <property type="match status" value="2"/>
</dbReference>
<keyword evidence="3 6" id="KW-0812">Transmembrane</keyword>
<accession>A0A291PLR0</accession>
<dbReference type="KEGG" id="ato:CIW82_00710"/>
<dbReference type="Proteomes" id="UP000220394">
    <property type="component" value="Chromosome"/>
</dbReference>
<feature type="transmembrane region" description="Helical" evidence="6">
    <location>
        <begin position="116"/>
        <end position="137"/>
    </location>
</feature>
<dbReference type="InterPro" id="IPR036259">
    <property type="entry name" value="MFS_trans_sf"/>
</dbReference>
<dbReference type="GO" id="GO:0022857">
    <property type="term" value="F:transmembrane transporter activity"/>
    <property type="evidence" value="ECO:0007669"/>
    <property type="project" value="InterPro"/>
</dbReference>
<evidence type="ECO:0000256" key="4">
    <source>
        <dbReference type="ARBA" id="ARBA00022989"/>
    </source>
</evidence>
<name>A0A291PLR0_9PROT</name>
<comment type="subcellular location">
    <subcellularLocation>
        <location evidence="1">Membrane</location>
        <topology evidence="1">Multi-pass membrane protein</topology>
    </subcellularLocation>
</comment>
<dbReference type="AlphaFoldDB" id="A0A291PLR0"/>
<feature type="transmembrane region" description="Helical" evidence="6">
    <location>
        <begin position="281"/>
        <end position="301"/>
    </location>
</feature>
<feature type="transmembrane region" description="Helical" evidence="6">
    <location>
        <begin position="149"/>
        <end position="172"/>
    </location>
</feature>
<sequence>MSDIPVSAESPSVPDEIYHRINLRVVTILMVAYMLDCLDRLNIGFAQHQISERIGLSPADYGFAAGIFFIGYVLFEIPTSLLLPRTGARRTFARIMVLWGLTSASMGLIHERHMFYIMRFMLGVFEAGFAPVAMYYLTIWYPRKRMATAISLQQIAAPVAGILAGPLSGLLVQGMDHVGGLDGWRWMFFLEGAPSVLMGFAVYFILPDRPSEAKWLTPAEQRIVQDNASTVGSTHTGFGSVLRDRRMYLLSFAYFCVICGIYTISFWLPAVLRRAGTLSDLQVGLLAAIPYICATVALLTWGRLSDKAQERRWHSAGPAFLGALALVTVILSPGNLIIALVALSVTAAALYSAYLVFLSVPSDILKGPGAVGGYALINSIGLLGGFLSPIIIGQTTQMTGSVTVGLACMAGIVATGGIVLLMTIPRGQVISLDMRPPE</sequence>
<feature type="transmembrane region" description="Helical" evidence="6">
    <location>
        <begin position="337"/>
        <end position="358"/>
    </location>
</feature>
<reference evidence="8 9" key="1">
    <citation type="submission" date="2017-08" db="EMBL/GenBank/DDBJ databases">
        <title>Complete Genome Sequence of Acetobacter tropicalis Oregon-R-modENCODE STRAIN BDGP1, an acetic acid bacterium isolated from Drosophila melanogaster gut.</title>
        <authorList>
            <person name="Wan K.H."/>
            <person name="Yu C."/>
            <person name="Park S."/>
            <person name="Hammonds A.S."/>
            <person name="Booth B.W."/>
            <person name="Celniker S.E."/>
        </authorList>
    </citation>
    <scope>NUCLEOTIDE SEQUENCE [LARGE SCALE GENOMIC DNA]</scope>
    <source>
        <strain evidence="8 9">BDGP1</strain>
    </source>
</reference>